<sequence>MPHVYRSPQGPIQGMFVGNAAEFIQSSPMVKANPDGVVYVDAKTGKQLTARQAVDTIQAMAYVLRTEYNVRYDDVVCIFMKNTIYTPALHFGILSHGAVVSPANIAYLPEELAHQLRVSRSKVVVTMPEFKDRVDKALKEEGVVVERVVLIDDLVRKVEATTGRDLPVKLPGGLAREKDAYYCFSSGTSGLPKGVMTTHTNITSNCQQQYQSSFGFYTEGNVYGAVLPMSHIFGLAKFVYLTFYTCCTLVVFPQFELEPLLQAIIKYKITHLHVVPPIVVLLAKSPVVDKYMDITKSLRGVMSGAAPLSESLIKQVETRLPPISIKQGYGLTESSPVSHFFMYKNTYKKSSIGWLVPGQEARIVDDEENDVPQGERGELWIRGPNIMRGYLRNPEATAETLTPDGFLRTGDIAMIDEDDQFYIMDRKKELIKSKGHQVAPAELEAILLKHPEVVDCAVTGAFSEEEQSELPRGYVVLRHPSEKVAIEVKQWFDEGVARHKRLWGGICIIDAVPKNASGKLLRRALRTNSKNDKPLGMKTAKL</sequence>
<evidence type="ECO:0000259" key="3">
    <source>
        <dbReference type="Pfam" id="PF00501"/>
    </source>
</evidence>
<evidence type="ECO:0000259" key="4">
    <source>
        <dbReference type="Pfam" id="PF13193"/>
    </source>
</evidence>
<dbReference type="InterPro" id="IPR045851">
    <property type="entry name" value="AMP-bd_C_sf"/>
</dbReference>
<feature type="domain" description="AMP-dependent synthetase/ligase" evidence="3">
    <location>
        <begin position="31"/>
        <end position="391"/>
    </location>
</feature>
<dbReference type="InterPro" id="IPR042099">
    <property type="entry name" value="ANL_N_sf"/>
</dbReference>
<organism evidence="5">
    <name type="scientific">Blastobotrys adeninivorans</name>
    <name type="common">Yeast</name>
    <name type="synonym">Arxula adeninivorans</name>
    <dbReference type="NCBI Taxonomy" id="409370"/>
    <lineage>
        <taxon>Eukaryota</taxon>
        <taxon>Fungi</taxon>
        <taxon>Dikarya</taxon>
        <taxon>Ascomycota</taxon>
        <taxon>Saccharomycotina</taxon>
        <taxon>Dipodascomycetes</taxon>
        <taxon>Dipodascales</taxon>
        <taxon>Trichomonascaceae</taxon>
        <taxon>Blastobotrys</taxon>
    </lineage>
</organism>
<comment type="similarity">
    <text evidence="1">Belongs to the ATP-dependent AMP-binding enzyme family.</text>
</comment>
<feature type="domain" description="AMP-binding enzyme C-terminal" evidence="4">
    <location>
        <begin position="442"/>
        <end position="519"/>
    </location>
</feature>
<reference evidence="5" key="1">
    <citation type="submission" date="2014-02" db="EMBL/GenBank/DDBJ databases">
        <authorList>
            <person name="Genoscope - CEA"/>
        </authorList>
    </citation>
    <scope>NUCLEOTIDE SEQUENCE</scope>
    <source>
        <strain evidence="5">LS3</strain>
    </source>
</reference>
<dbReference type="GO" id="GO:0016405">
    <property type="term" value="F:CoA-ligase activity"/>
    <property type="evidence" value="ECO:0007669"/>
    <property type="project" value="TreeGrafter"/>
</dbReference>
<dbReference type="SUPFAM" id="SSF56801">
    <property type="entry name" value="Acetyl-CoA synthetase-like"/>
    <property type="match status" value="1"/>
</dbReference>
<evidence type="ECO:0000256" key="1">
    <source>
        <dbReference type="ARBA" id="ARBA00006432"/>
    </source>
</evidence>
<evidence type="ECO:0000313" key="5">
    <source>
        <dbReference type="EMBL" id="CDP35209.1"/>
    </source>
</evidence>
<dbReference type="PROSITE" id="PS00455">
    <property type="entry name" value="AMP_BINDING"/>
    <property type="match status" value="1"/>
</dbReference>
<proteinExistence type="inferred from homology"/>
<protein>
    <submittedName>
        <fullName evidence="5">ARAD1C30118p</fullName>
    </submittedName>
</protein>
<reference evidence="5" key="2">
    <citation type="submission" date="2014-06" db="EMBL/GenBank/DDBJ databases">
        <title>The complete genome of Blastobotrys (Arxula) adeninivorans LS3 - a yeast of biotechnological interest.</title>
        <authorList>
            <person name="Kunze G."/>
            <person name="Gaillardin C."/>
            <person name="Czernicka M."/>
            <person name="Durrens P."/>
            <person name="Martin T."/>
            <person name="Boer E."/>
            <person name="Gabaldon T."/>
            <person name="Cruz J."/>
            <person name="Talla E."/>
            <person name="Marck C."/>
            <person name="Goffeau A."/>
            <person name="Barbe V."/>
            <person name="Baret P."/>
            <person name="Baronian K."/>
            <person name="Beier S."/>
            <person name="Bleykasten C."/>
            <person name="Bode R."/>
            <person name="Casaregola S."/>
            <person name="Despons L."/>
            <person name="Fairhead C."/>
            <person name="Giersberg M."/>
            <person name="Gierski P."/>
            <person name="Hahnel U."/>
            <person name="Hartmann A."/>
            <person name="Jankowska D."/>
            <person name="Jubin C."/>
            <person name="Jung P."/>
            <person name="Lafontaine I."/>
            <person name="Leh-Louis V."/>
            <person name="Lemaire M."/>
            <person name="Marcet-Houben M."/>
            <person name="Mascher M."/>
            <person name="Morel G."/>
            <person name="Richard G.-F."/>
            <person name="Riechen J."/>
            <person name="Sacerdot C."/>
            <person name="Sarkar A."/>
            <person name="Savel G."/>
            <person name="Schacherer J."/>
            <person name="Sherman D."/>
            <person name="Straub M.-L."/>
            <person name="Stein N."/>
            <person name="Thierry A."/>
            <person name="Trautwein-Schult A."/>
            <person name="Westhof E."/>
            <person name="Worch S."/>
            <person name="Dujon B."/>
            <person name="Souciet J.-L."/>
            <person name="Wincker P."/>
            <person name="Scholz U."/>
            <person name="Neuveglise N."/>
        </authorList>
    </citation>
    <scope>NUCLEOTIDE SEQUENCE</scope>
    <source>
        <strain evidence="5">LS3</strain>
    </source>
</reference>
<dbReference type="InterPro" id="IPR025110">
    <property type="entry name" value="AMP-bd_C"/>
</dbReference>
<dbReference type="CDD" id="cd05911">
    <property type="entry name" value="Firefly_Luc_like"/>
    <property type="match status" value="1"/>
</dbReference>
<gene>
    <name evidence="5" type="ORF">GNLVRS02_ARAD1C30118g</name>
</gene>
<dbReference type="PANTHER" id="PTHR24096">
    <property type="entry name" value="LONG-CHAIN-FATTY-ACID--COA LIGASE"/>
    <property type="match status" value="1"/>
</dbReference>
<dbReference type="InterPro" id="IPR000873">
    <property type="entry name" value="AMP-dep_synth/lig_dom"/>
</dbReference>
<dbReference type="InterPro" id="IPR020845">
    <property type="entry name" value="AMP-binding_CS"/>
</dbReference>
<dbReference type="Gene3D" id="3.40.50.12780">
    <property type="entry name" value="N-terminal domain of ligase-like"/>
    <property type="match status" value="1"/>
</dbReference>
<dbReference type="AlphaFoldDB" id="A0A060T371"/>
<dbReference type="Pfam" id="PF00501">
    <property type="entry name" value="AMP-binding"/>
    <property type="match status" value="1"/>
</dbReference>
<dbReference type="PhylomeDB" id="A0A060T371"/>
<evidence type="ECO:0000256" key="2">
    <source>
        <dbReference type="ARBA" id="ARBA00022598"/>
    </source>
</evidence>
<dbReference type="PANTHER" id="PTHR24096:SF149">
    <property type="entry name" value="AMP-BINDING DOMAIN-CONTAINING PROTEIN-RELATED"/>
    <property type="match status" value="1"/>
</dbReference>
<dbReference type="EMBL" id="HG937693">
    <property type="protein sequence ID" value="CDP35209.1"/>
    <property type="molecule type" value="Genomic_DNA"/>
</dbReference>
<dbReference type="Pfam" id="PF13193">
    <property type="entry name" value="AMP-binding_C"/>
    <property type="match status" value="1"/>
</dbReference>
<dbReference type="GO" id="GO:0019748">
    <property type="term" value="P:secondary metabolic process"/>
    <property type="evidence" value="ECO:0007669"/>
    <property type="project" value="TreeGrafter"/>
</dbReference>
<accession>A0A060T371</accession>
<keyword evidence="2" id="KW-0436">Ligase</keyword>
<dbReference type="Gene3D" id="3.30.300.30">
    <property type="match status" value="1"/>
</dbReference>
<name>A0A060T371_BLAAD</name>